<dbReference type="InterPro" id="IPR036236">
    <property type="entry name" value="Znf_C2H2_sf"/>
</dbReference>
<gene>
    <name evidence="1" type="ORF">ILYODFUR_019363</name>
</gene>
<evidence type="ECO:0000313" key="1">
    <source>
        <dbReference type="EMBL" id="MEQ2225619.1"/>
    </source>
</evidence>
<accession>A0ABV0SYK2</accession>
<reference evidence="1 2" key="1">
    <citation type="submission" date="2021-06" db="EMBL/GenBank/DDBJ databases">
        <authorList>
            <person name="Palmer J.M."/>
        </authorList>
    </citation>
    <scope>NUCLEOTIDE SEQUENCE [LARGE SCALE GENOMIC DNA]</scope>
    <source>
        <strain evidence="2">if_2019</strain>
        <tissue evidence="1">Muscle</tissue>
    </source>
</reference>
<evidence type="ECO:0000313" key="2">
    <source>
        <dbReference type="Proteomes" id="UP001482620"/>
    </source>
</evidence>
<sequence length="109" mass="12722">MEGEDESTGEDIGEHLVSKKRNNRSLIWRWFGFKISDEQQKFVFCRECRKQVPTKSLSTTNLFHRLKQLHKKEYEECVKLRAAAQTEAFPASCTETHHVTKLIHPCCAL</sequence>
<comment type="caution">
    <text evidence="1">The sequence shown here is derived from an EMBL/GenBank/DDBJ whole genome shotgun (WGS) entry which is preliminary data.</text>
</comment>
<dbReference type="SUPFAM" id="SSF57667">
    <property type="entry name" value="beta-beta-alpha zinc fingers"/>
    <property type="match status" value="1"/>
</dbReference>
<dbReference type="EMBL" id="JAHRIQ010013520">
    <property type="protein sequence ID" value="MEQ2225619.1"/>
    <property type="molecule type" value="Genomic_DNA"/>
</dbReference>
<protein>
    <recommendedName>
        <fullName evidence="3">BED-type domain-containing protein</fullName>
    </recommendedName>
</protein>
<keyword evidence="2" id="KW-1185">Reference proteome</keyword>
<organism evidence="1 2">
    <name type="scientific">Ilyodon furcidens</name>
    <name type="common">goldbreast splitfin</name>
    <dbReference type="NCBI Taxonomy" id="33524"/>
    <lineage>
        <taxon>Eukaryota</taxon>
        <taxon>Metazoa</taxon>
        <taxon>Chordata</taxon>
        <taxon>Craniata</taxon>
        <taxon>Vertebrata</taxon>
        <taxon>Euteleostomi</taxon>
        <taxon>Actinopterygii</taxon>
        <taxon>Neopterygii</taxon>
        <taxon>Teleostei</taxon>
        <taxon>Neoteleostei</taxon>
        <taxon>Acanthomorphata</taxon>
        <taxon>Ovalentaria</taxon>
        <taxon>Atherinomorphae</taxon>
        <taxon>Cyprinodontiformes</taxon>
        <taxon>Goodeidae</taxon>
        <taxon>Ilyodon</taxon>
    </lineage>
</organism>
<evidence type="ECO:0008006" key="3">
    <source>
        <dbReference type="Google" id="ProtNLM"/>
    </source>
</evidence>
<proteinExistence type="predicted"/>
<dbReference type="Proteomes" id="UP001482620">
    <property type="component" value="Unassembled WGS sequence"/>
</dbReference>
<name>A0ABV0SYK2_9TELE</name>